<dbReference type="GO" id="GO:0004674">
    <property type="term" value="F:protein serine/threonine kinase activity"/>
    <property type="evidence" value="ECO:0007669"/>
    <property type="project" value="UniProtKB-KW"/>
</dbReference>
<reference evidence="17" key="3">
    <citation type="submission" date="2018-05" db="EMBL/GenBank/DDBJ databases">
        <title>OgluRS3 (Oryza glumaepatula Reference Sequence Version 3).</title>
        <authorList>
            <person name="Zhang J."/>
            <person name="Kudrna D."/>
            <person name="Lee S."/>
            <person name="Talag J."/>
            <person name="Welchert J."/>
            <person name="Wing R.A."/>
        </authorList>
    </citation>
    <scope>NUCLEOTIDE SEQUENCE [LARGE SCALE GENOMIC DNA]</scope>
</reference>
<dbReference type="STRING" id="40148.A0A0D9Y8H8"/>
<keyword evidence="18" id="KW-1185">Reference proteome</keyword>
<evidence type="ECO:0000256" key="9">
    <source>
        <dbReference type="ARBA" id="ARBA00022989"/>
    </source>
</evidence>
<feature type="binding site" evidence="13">
    <location>
        <position position="601"/>
    </location>
    <ligand>
        <name>ATP</name>
        <dbReference type="ChEBI" id="CHEBI:30616"/>
    </ligand>
</feature>
<dbReference type="Pfam" id="PF00069">
    <property type="entry name" value="Pkinase"/>
    <property type="match status" value="1"/>
</dbReference>
<dbReference type="PANTHER" id="PTHR27005:SF389">
    <property type="entry name" value="OS01G0364400 PROTEIN"/>
    <property type="match status" value="1"/>
</dbReference>
<dbReference type="SUPFAM" id="SSF56112">
    <property type="entry name" value="Protein kinase-like (PK-like)"/>
    <property type="match status" value="1"/>
</dbReference>
<keyword evidence="3" id="KW-0808">Transferase</keyword>
<dbReference type="PANTHER" id="PTHR27005">
    <property type="entry name" value="WALL-ASSOCIATED RECEPTOR KINASE-LIKE 21"/>
    <property type="match status" value="1"/>
</dbReference>
<keyword evidence="5 15" id="KW-0732">Signal</keyword>
<feature type="transmembrane region" description="Helical" evidence="14">
    <location>
        <begin position="495"/>
        <end position="520"/>
    </location>
</feature>
<dbReference type="InterPro" id="IPR008271">
    <property type="entry name" value="Ser/Thr_kinase_AS"/>
</dbReference>
<dbReference type="GO" id="GO:0005886">
    <property type="term" value="C:plasma membrane"/>
    <property type="evidence" value="ECO:0007669"/>
    <property type="project" value="TreeGrafter"/>
</dbReference>
<dbReference type="InterPro" id="IPR025287">
    <property type="entry name" value="WAK_GUB"/>
</dbReference>
<comment type="subcellular location">
    <subcellularLocation>
        <location evidence="1">Membrane</location>
        <topology evidence="1">Single-pass type I membrane protein</topology>
    </subcellularLocation>
</comment>
<dbReference type="AlphaFoldDB" id="A0A0D9Y8H8"/>
<evidence type="ECO:0000256" key="7">
    <source>
        <dbReference type="ARBA" id="ARBA00022777"/>
    </source>
</evidence>
<dbReference type="FunFam" id="3.30.200.20:FF:000043">
    <property type="entry name" value="Wall-associated receptor kinase 2"/>
    <property type="match status" value="1"/>
</dbReference>
<dbReference type="InterPro" id="IPR017441">
    <property type="entry name" value="Protein_kinase_ATP_BS"/>
</dbReference>
<evidence type="ECO:0000256" key="4">
    <source>
        <dbReference type="ARBA" id="ARBA00022692"/>
    </source>
</evidence>
<dbReference type="PROSITE" id="PS00108">
    <property type="entry name" value="PROTEIN_KINASE_ST"/>
    <property type="match status" value="1"/>
</dbReference>
<dbReference type="Gene3D" id="1.10.510.10">
    <property type="entry name" value="Transferase(Phosphotransferase) domain 1"/>
    <property type="match status" value="1"/>
</dbReference>
<feature type="domain" description="Protein kinase" evidence="16">
    <location>
        <begin position="573"/>
        <end position="848"/>
    </location>
</feature>
<keyword evidence="11" id="KW-1015">Disulfide bond</keyword>
<dbReference type="Gramene" id="OGLUM01G17660.2">
    <property type="protein sequence ID" value="OGLUM01G17660.2"/>
    <property type="gene ID" value="OGLUM01G17660"/>
</dbReference>
<dbReference type="InterPro" id="IPR045274">
    <property type="entry name" value="WAK-like"/>
</dbReference>
<dbReference type="GO" id="GO:0007166">
    <property type="term" value="P:cell surface receptor signaling pathway"/>
    <property type="evidence" value="ECO:0007669"/>
    <property type="project" value="InterPro"/>
</dbReference>
<keyword evidence="12" id="KW-0325">Glycoprotein</keyword>
<evidence type="ECO:0000313" key="17">
    <source>
        <dbReference type="EnsemblPlants" id="OGLUM01G17660.2"/>
    </source>
</evidence>
<feature type="signal peptide" evidence="15">
    <location>
        <begin position="1"/>
        <end position="22"/>
    </location>
</feature>
<keyword evidence="4 14" id="KW-0812">Transmembrane</keyword>
<dbReference type="EnsemblPlants" id="OGLUM01G17660.2">
    <property type="protein sequence ID" value="OGLUM01G17660.2"/>
    <property type="gene ID" value="OGLUM01G17660"/>
</dbReference>
<dbReference type="PROSITE" id="PS00107">
    <property type="entry name" value="PROTEIN_KINASE_ATP"/>
    <property type="match status" value="1"/>
</dbReference>
<dbReference type="HOGENOM" id="CLU_000288_43_6_1"/>
<keyword evidence="9 14" id="KW-1133">Transmembrane helix</keyword>
<evidence type="ECO:0000256" key="6">
    <source>
        <dbReference type="ARBA" id="ARBA00022741"/>
    </source>
</evidence>
<dbReference type="GO" id="GO:0005524">
    <property type="term" value="F:ATP binding"/>
    <property type="evidence" value="ECO:0007669"/>
    <property type="project" value="UniProtKB-UniRule"/>
</dbReference>
<evidence type="ECO:0000256" key="13">
    <source>
        <dbReference type="PROSITE-ProRule" id="PRU10141"/>
    </source>
</evidence>
<keyword evidence="2" id="KW-0723">Serine/threonine-protein kinase</keyword>
<keyword evidence="10 14" id="KW-0472">Membrane</keyword>
<evidence type="ECO:0000313" key="18">
    <source>
        <dbReference type="Proteomes" id="UP000026961"/>
    </source>
</evidence>
<organism evidence="17">
    <name type="scientific">Oryza glumipatula</name>
    <dbReference type="NCBI Taxonomy" id="40148"/>
    <lineage>
        <taxon>Eukaryota</taxon>
        <taxon>Viridiplantae</taxon>
        <taxon>Streptophyta</taxon>
        <taxon>Embryophyta</taxon>
        <taxon>Tracheophyta</taxon>
        <taxon>Spermatophyta</taxon>
        <taxon>Magnoliopsida</taxon>
        <taxon>Liliopsida</taxon>
        <taxon>Poales</taxon>
        <taxon>Poaceae</taxon>
        <taxon>BOP clade</taxon>
        <taxon>Oryzoideae</taxon>
        <taxon>Oryzeae</taxon>
        <taxon>Oryzinae</taxon>
        <taxon>Oryza</taxon>
    </lineage>
</organism>
<evidence type="ECO:0000256" key="15">
    <source>
        <dbReference type="SAM" id="SignalP"/>
    </source>
</evidence>
<accession>A0A0D9Y8H8</accession>
<protein>
    <recommendedName>
        <fullName evidence="16">Protein kinase domain-containing protein</fullName>
    </recommendedName>
</protein>
<proteinExistence type="predicted"/>
<evidence type="ECO:0000256" key="12">
    <source>
        <dbReference type="ARBA" id="ARBA00023180"/>
    </source>
</evidence>
<dbReference type="eggNOG" id="ENOG502R523">
    <property type="taxonomic scope" value="Eukaryota"/>
</dbReference>
<name>A0A0D9Y8H8_9ORYZ</name>
<reference evidence="17" key="1">
    <citation type="submission" date="2013-08" db="EMBL/GenBank/DDBJ databases">
        <title>Oryza genome evolution.</title>
        <authorList>
            <person name="Wing R.A."/>
            <person name="Panaud O."/>
            <person name="Oliveira A.C."/>
        </authorList>
    </citation>
    <scope>NUCLEOTIDE SEQUENCE</scope>
</reference>
<dbReference type="GO" id="GO:0030247">
    <property type="term" value="F:polysaccharide binding"/>
    <property type="evidence" value="ECO:0007669"/>
    <property type="project" value="InterPro"/>
</dbReference>
<evidence type="ECO:0000256" key="5">
    <source>
        <dbReference type="ARBA" id="ARBA00022729"/>
    </source>
</evidence>
<dbReference type="InterPro" id="IPR000719">
    <property type="entry name" value="Prot_kinase_dom"/>
</dbReference>
<dbReference type="InterPro" id="IPR011009">
    <property type="entry name" value="Kinase-like_dom_sf"/>
</dbReference>
<evidence type="ECO:0000256" key="11">
    <source>
        <dbReference type="ARBA" id="ARBA00023157"/>
    </source>
</evidence>
<keyword evidence="7" id="KW-0418">Kinase</keyword>
<dbReference type="Gene3D" id="3.30.200.20">
    <property type="entry name" value="Phosphorylase Kinase, domain 1"/>
    <property type="match status" value="1"/>
</dbReference>
<evidence type="ECO:0000256" key="10">
    <source>
        <dbReference type="ARBA" id="ARBA00023136"/>
    </source>
</evidence>
<keyword evidence="8 13" id="KW-0067">ATP-binding</keyword>
<dbReference type="Proteomes" id="UP000026961">
    <property type="component" value="Chromosome 1"/>
</dbReference>
<evidence type="ECO:0000256" key="14">
    <source>
        <dbReference type="SAM" id="Phobius"/>
    </source>
</evidence>
<feature type="chain" id="PRO_5002351298" description="Protein kinase domain-containing protein" evidence="15">
    <location>
        <begin position="23"/>
        <end position="887"/>
    </location>
</feature>
<evidence type="ECO:0000259" key="16">
    <source>
        <dbReference type="PROSITE" id="PS50011"/>
    </source>
</evidence>
<dbReference type="FunFam" id="1.10.510.10:FF:000084">
    <property type="entry name" value="Wall-associated receptor kinase 2"/>
    <property type="match status" value="1"/>
</dbReference>
<sequence length="887" mass="98835">MRLLVLKCLVIAAAMQMQAASGAPPTAAKLAHCLKSCGDANISYPYGVGAGCFRPGFELTCDHSTKPPKLLLLGVATNTNTTTTKIVDQYRDGYVQAYVSFNIATTPGVLGTYNRTWESPGRILTIRPDYYALVAVGCGIEVYLVDPDTEDMLGYCFSMCTDMAMMHKEAEGKACSGMGCCVVTFRRPVRAFRVSITQREATQPFQVANASTIKVFLSDEYTTYHYNFTIGDLLSDEINETTVASTSAYLLTIIADQPNCTIAQKDPERYACGDNKCLDADDENGGYRCACINKYTNSNPYLEGDCDQETEYSPTRDRKNCSRICGNASIPFPFGLEEGCSGNKRFQLSCVANQTRIGTSPTQYLVTNISLDDAELVVSRPSSLGDNRTHVYEVEDNISGGWTVSLIEDLESFDFSEQYGVWKWAITNVTCEKAKSDTDSYACVSAMSECLIVTTGSGRVRVGYRCKCSAGYQGNPYVKNGCQERKYASTKQHSLFYGVAIGLICGFSVLALVISSIALVKRWKRRIQMKIRRAYFRRNKGMILEQLISSDESIAHNTKIFSLDELEKATNNFDSTRIVGHGGHGTVYKGILSDQRVVAIKRSKIVEQTEVDQFVNEVAILSQVIHRNVVKLYGCCLESEVPLLVYQFISNGTLYDLLHGDLTKKCLLTWGDRIRIALEAARAISYLHYAASIPIFHRDVKSGNILLDDNFITKVSDFGASRSVSIDETHVVTIVQGTFGYLDPEYYHTGKLNEKSDVYSFGVILIELLTRKKPIFLSSMGDKQNLCHHFLQRQEHKTTVEIVDPQVLEEADLREIYEMASLAEICLKLMGEERPTMKEVELRLHLLWGQLTKKSQEEPLYTCKSVCLTQYVELATDANLVAHDRSV</sequence>
<keyword evidence="6 13" id="KW-0547">Nucleotide-binding</keyword>
<dbReference type="CDD" id="cd14066">
    <property type="entry name" value="STKc_IRAK"/>
    <property type="match status" value="1"/>
</dbReference>
<evidence type="ECO:0000256" key="3">
    <source>
        <dbReference type="ARBA" id="ARBA00022679"/>
    </source>
</evidence>
<evidence type="ECO:0000256" key="8">
    <source>
        <dbReference type="ARBA" id="ARBA00022840"/>
    </source>
</evidence>
<dbReference type="SMART" id="SM00220">
    <property type="entry name" value="S_TKc"/>
    <property type="match status" value="1"/>
</dbReference>
<evidence type="ECO:0000256" key="2">
    <source>
        <dbReference type="ARBA" id="ARBA00022527"/>
    </source>
</evidence>
<dbReference type="Pfam" id="PF13947">
    <property type="entry name" value="GUB_WAK_bind"/>
    <property type="match status" value="2"/>
</dbReference>
<evidence type="ECO:0000256" key="1">
    <source>
        <dbReference type="ARBA" id="ARBA00004479"/>
    </source>
</evidence>
<reference evidence="17" key="2">
    <citation type="submission" date="2015-04" db="UniProtKB">
        <authorList>
            <consortium name="EnsemblPlants"/>
        </authorList>
    </citation>
    <scope>IDENTIFICATION</scope>
</reference>
<dbReference type="PROSITE" id="PS50011">
    <property type="entry name" value="PROTEIN_KINASE_DOM"/>
    <property type="match status" value="1"/>
</dbReference>